<dbReference type="PANTHER" id="PTHR43649:SF16">
    <property type="entry name" value="SUGAR-BINDING LIPOPROTEIN"/>
    <property type="match status" value="1"/>
</dbReference>
<dbReference type="SUPFAM" id="SSF53850">
    <property type="entry name" value="Periplasmic binding protein-like II"/>
    <property type="match status" value="1"/>
</dbReference>
<dbReference type="RefSeq" id="WP_123739009.1">
    <property type="nucleotide sequence ID" value="NZ_RKHQ01000001.1"/>
</dbReference>
<feature type="chain" id="PRO_5018103468" evidence="1">
    <location>
        <begin position="23"/>
        <end position="463"/>
    </location>
</feature>
<dbReference type="Proteomes" id="UP000275356">
    <property type="component" value="Unassembled WGS sequence"/>
</dbReference>
<keyword evidence="1" id="KW-0732">Signal</keyword>
<proteinExistence type="predicted"/>
<organism evidence="2 3">
    <name type="scientific">Salana multivorans</name>
    <dbReference type="NCBI Taxonomy" id="120377"/>
    <lineage>
        <taxon>Bacteria</taxon>
        <taxon>Bacillati</taxon>
        <taxon>Actinomycetota</taxon>
        <taxon>Actinomycetes</taxon>
        <taxon>Micrococcales</taxon>
        <taxon>Beutenbergiaceae</taxon>
        <taxon>Salana</taxon>
    </lineage>
</organism>
<dbReference type="Gene3D" id="3.40.190.10">
    <property type="entry name" value="Periplasmic binding protein-like II"/>
    <property type="match status" value="1"/>
</dbReference>
<dbReference type="EMBL" id="RKHQ01000001">
    <property type="protein sequence ID" value="ROR96890.1"/>
    <property type="molecule type" value="Genomic_DNA"/>
</dbReference>
<name>A0A3N2DAQ8_9MICO</name>
<dbReference type="AlphaFoldDB" id="A0A3N2DAQ8"/>
<keyword evidence="3" id="KW-1185">Reference proteome</keyword>
<gene>
    <name evidence="2" type="ORF">EDD28_1482</name>
</gene>
<dbReference type="InterPro" id="IPR050490">
    <property type="entry name" value="Bact_solute-bd_prot1"/>
</dbReference>
<evidence type="ECO:0000256" key="1">
    <source>
        <dbReference type="SAM" id="SignalP"/>
    </source>
</evidence>
<feature type="signal peptide" evidence="1">
    <location>
        <begin position="1"/>
        <end position="22"/>
    </location>
</feature>
<evidence type="ECO:0000313" key="2">
    <source>
        <dbReference type="EMBL" id="ROR96890.1"/>
    </source>
</evidence>
<comment type="caution">
    <text evidence="2">The sequence shown here is derived from an EMBL/GenBank/DDBJ whole genome shotgun (WGS) entry which is preliminary data.</text>
</comment>
<dbReference type="OrthoDB" id="2644341at2"/>
<dbReference type="PROSITE" id="PS51257">
    <property type="entry name" value="PROKAR_LIPOPROTEIN"/>
    <property type="match status" value="1"/>
</dbReference>
<dbReference type="Pfam" id="PF01547">
    <property type="entry name" value="SBP_bac_1"/>
    <property type="match status" value="1"/>
</dbReference>
<reference evidence="2 3" key="1">
    <citation type="submission" date="2018-11" db="EMBL/GenBank/DDBJ databases">
        <title>Sequencing the genomes of 1000 actinobacteria strains.</title>
        <authorList>
            <person name="Klenk H.-P."/>
        </authorList>
    </citation>
    <scope>NUCLEOTIDE SEQUENCE [LARGE SCALE GENOMIC DNA]</scope>
    <source>
        <strain evidence="2 3">DSM 13521</strain>
    </source>
</reference>
<dbReference type="InterPro" id="IPR006059">
    <property type="entry name" value="SBP"/>
</dbReference>
<accession>A0A3N2DAQ8</accession>
<evidence type="ECO:0000313" key="3">
    <source>
        <dbReference type="Proteomes" id="UP000275356"/>
    </source>
</evidence>
<protein>
    <submittedName>
        <fullName evidence="2">ABC-type glycerol-3-phosphate transport system substrate-binding protein</fullName>
    </submittedName>
</protein>
<dbReference type="PANTHER" id="PTHR43649">
    <property type="entry name" value="ARABINOSE-BINDING PROTEIN-RELATED"/>
    <property type="match status" value="1"/>
</dbReference>
<sequence>MKHLRRVTTLAAAVAATSLVLAACGSGDGGDGGDGAADGRVTITVSGLPDNSKPEERAAFEADLDAFRAANPDIDITAVETLWDPQTFSAQLAGGTLPTVIDLPPSEMNSLIANGQVKDLTDVVQASATLRDVPDAMMEFGLGPDGRYYGVPTYAYSMGLMINRDLFERAGLDPDEPLATWDDVRAAAKAITEATGEVGYATPATEGYAGWILDSALPAFGGEMMTQVDGEWVLDLTAQPIQDLLQLLHDMRWEDGSMGVNSLITDGDINNMLAAGQLGMAVRGGDAYQNMTLVSGMPKEDYGMFPMPQTADGLGTGGGGRVAIVRPDATDAQAEAVVRWLEFHNFAPYMSEENAVAWATARDAEGLPVPEVGLPRVTGEVMASFMGWIDPYVNVPMPQIQTYLDSADTLTIHGGPPYAAGEIYESFAPVIQAVLGREDADIPALLQTAQDTSMPAVEAALPD</sequence>